<dbReference type="RefSeq" id="WP_140455386.1">
    <property type="nucleotide sequence ID" value="NZ_VFRP01000021.1"/>
</dbReference>
<dbReference type="OrthoDB" id="5190099at2"/>
<dbReference type="Proteomes" id="UP000319255">
    <property type="component" value="Unassembled WGS sequence"/>
</dbReference>
<dbReference type="AlphaFoldDB" id="A0A501WG11"/>
<dbReference type="InterPro" id="IPR018719">
    <property type="entry name" value="DUF2243_membrane"/>
</dbReference>
<organism evidence="2 3">
    <name type="scientific">Amaricoccus solimangrovi</name>
    <dbReference type="NCBI Taxonomy" id="2589815"/>
    <lineage>
        <taxon>Bacteria</taxon>
        <taxon>Pseudomonadati</taxon>
        <taxon>Pseudomonadota</taxon>
        <taxon>Alphaproteobacteria</taxon>
        <taxon>Rhodobacterales</taxon>
        <taxon>Paracoccaceae</taxon>
        <taxon>Amaricoccus</taxon>
    </lineage>
</organism>
<protein>
    <submittedName>
        <fullName evidence="2">DUF2243 domain-containing protein</fullName>
    </submittedName>
</protein>
<gene>
    <name evidence="2" type="ORF">FJM51_17270</name>
</gene>
<keyword evidence="1" id="KW-0472">Membrane</keyword>
<sequence>MAAETGVRSFPVSAGILLGLGIGGFFDGIVLHQLLRWHHMVSGWRPVSDLPALEFNTLWDGLFHLTTYVFVIAGLLILWRAARRRQLAWSHGMFFGTLLMGFGLFNLVEGLVDHQLLGVHHVNELAPPEQWIYWDIGFLIWGAAMLVWGWALMRRGRREMEITARILGERV</sequence>
<evidence type="ECO:0000313" key="3">
    <source>
        <dbReference type="Proteomes" id="UP000319255"/>
    </source>
</evidence>
<accession>A0A501WG11</accession>
<feature type="transmembrane region" description="Helical" evidence="1">
    <location>
        <begin position="12"/>
        <end position="35"/>
    </location>
</feature>
<evidence type="ECO:0000256" key="1">
    <source>
        <dbReference type="SAM" id="Phobius"/>
    </source>
</evidence>
<feature type="transmembrane region" description="Helical" evidence="1">
    <location>
        <begin position="61"/>
        <end position="81"/>
    </location>
</feature>
<feature type="transmembrane region" description="Helical" evidence="1">
    <location>
        <begin position="132"/>
        <end position="153"/>
    </location>
</feature>
<keyword evidence="1" id="KW-0812">Transmembrane</keyword>
<comment type="caution">
    <text evidence="2">The sequence shown here is derived from an EMBL/GenBank/DDBJ whole genome shotgun (WGS) entry which is preliminary data.</text>
</comment>
<evidence type="ECO:0000313" key="2">
    <source>
        <dbReference type="EMBL" id="TPE48499.1"/>
    </source>
</evidence>
<name>A0A501WG11_9RHOB</name>
<proteinExistence type="predicted"/>
<keyword evidence="1" id="KW-1133">Transmembrane helix</keyword>
<feature type="transmembrane region" description="Helical" evidence="1">
    <location>
        <begin position="93"/>
        <end position="112"/>
    </location>
</feature>
<reference evidence="2 3" key="1">
    <citation type="submission" date="2019-06" db="EMBL/GenBank/DDBJ databases">
        <title>A novel bacterium of genus Amaricoccus, isolated from marine sediment.</title>
        <authorList>
            <person name="Huang H."/>
            <person name="Mo K."/>
            <person name="Hu Y."/>
        </authorList>
    </citation>
    <scope>NUCLEOTIDE SEQUENCE [LARGE SCALE GENOMIC DNA]</scope>
    <source>
        <strain evidence="2 3">HB172011</strain>
    </source>
</reference>
<dbReference type="EMBL" id="VFRP01000021">
    <property type="protein sequence ID" value="TPE48499.1"/>
    <property type="molecule type" value="Genomic_DNA"/>
</dbReference>
<dbReference type="Pfam" id="PF10002">
    <property type="entry name" value="DUF2243"/>
    <property type="match status" value="1"/>
</dbReference>
<keyword evidence="3" id="KW-1185">Reference proteome</keyword>